<proteinExistence type="predicted"/>
<evidence type="ECO:0000259" key="1">
    <source>
        <dbReference type="Pfam" id="PF05076"/>
    </source>
</evidence>
<evidence type="ECO:0000313" key="3">
    <source>
        <dbReference type="Proteomes" id="UP000185781"/>
    </source>
</evidence>
<gene>
    <name evidence="2" type="ORF">SAMN05421785_10895</name>
</gene>
<reference evidence="2 3" key="1">
    <citation type="submission" date="2017-01" db="EMBL/GenBank/DDBJ databases">
        <authorList>
            <person name="Mah S.A."/>
            <person name="Swanson W.J."/>
            <person name="Moy G.W."/>
            <person name="Vacquier V.D."/>
        </authorList>
    </citation>
    <scope>NUCLEOTIDE SEQUENCE [LARGE SCALE GENOMIC DNA]</scope>
    <source>
        <strain evidence="2 3">DSM 18014</strain>
    </source>
</reference>
<dbReference type="InterPro" id="IPR020941">
    <property type="entry name" value="SUFU-like_domain"/>
</dbReference>
<feature type="domain" description="Suppressor of fused-like" evidence="1">
    <location>
        <begin position="35"/>
        <end position="183"/>
    </location>
</feature>
<accession>A0A1N7Q1A3</accession>
<dbReference type="Proteomes" id="UP000185781">
    <property type="component" value="Unassembled WGS sequence"/>
</dbReference>
<dbReference type="OrthoDB" id="8479146at2"/>
<dbReference type="EMBL" id="FTOV01000008">
    <property type="protein sequence ID" value="SIT16387.1"/>
    <property type="molecule type" value="Genomic_DNA"/>
</dbReference>
<sequence>MKPTERQKELYKKLSPIIGTEPKVIKYGDDTGEHAIFIMECPDPLDKNVIFYATIGLSDYSVGDKKYELMISGYSAQDKVGNILSTSAFFCIKDQWKVSEGVVFEKLVEKYYPASEMKHIYFTTPYLWEDKLEDFMVQNEEVHFLLAIPISEPEFELFKQKGSDALETLLEENEIDISDINRKSILL</sequence>
<protein>
    <submittedName>
        <fullName evidence="2">Suppressor of fused protein (SUFU)</fullName>
    </submittedName>
</protein>
<dbReference type="Pfam" id="PF05076">
    <property type="entry name" value="SUFU"/>
    <property type="match status" value="1"/>
</dbReference>
<organism evidence="2 3">
    <name type="scientific">Chryseobacterium gambrini</name>
    <dbReference type="NCBI Taxonomy" id="373672"/>
    <lineage>
        <taxon>Bacteria</taxon>
        <taxon>Pseudomonadati</taxon>
        <taxon>Bacteroidota</taxon>
        <taxon>Flavobacteriia</taxon>
        <taxon>Flavobacteriales</taxon>
        <taxon>Weeksellaceae</taxon>
        <taxon>Chryseobacterium group</taxon>
        <taxon>Chryseobacterium</taxon>
    </lineage>
</organism>
<evidence type="ECO:0000313" key="2">
    <source>
        <dbReference type="EMBL" id="SIT16387.1"/>
    </source>
</evidence>
<dbReference type="RefSeq" id="WP_076394346.1">
    <property type="nucleotide sequence ID" value="NZ_FTOV01000008.1"/>
</dbReference>
<dbReference type="STRING" id="373672.SAMN05421785_10895"/>
<name>A0A1N7Q1A3_9FLAO</name>
<dbReference type="AlphaFoldDB" id="A0A1N7Q1A3"/>